<feature type="region of interest" description="Disordered" evidence="1">
    <location>
        <begin position="164"/>
        <end position="193"/>
    </location>
</feature>
<name>A0ABD3RV08_9STRA</name>
<reference evidence="2 3" key="1">
    <citation type="submission" date="2024-10" db="EMBL/GenBank/DDBJ databases">
        <title>Updated reference genomes for cyclostephanoid diatoms.</title>
        <authorList>
            <person name="Roberts W.R."/>
            <person name="Alverson A.J."/>
        </authorList>
    </citation>
    <scope>NUCLEOTIDE SEQUENCE [LARGE SCALE GENOMIC DNA]</scope>
    <source>
        <strain evidence="2 3">AJA228-03</strain>
    </source>
</reference>
<feature type="compositionally biased region" description="Pro residues" evidence="1">
    <location>
        <begin position="836"/>
        <end position="845"/>
    </location>
</feature>
<accession>A0ABD3RV08</accession>
<evidence type="ECO:0000313" key="3">
    <source>
        <dbReference type="Proteomes" id="UP001530377"/>
    </source>
</evidence>
<proteinExistence type="predicted"/>
<dbReference type="EMBL" id="JALLPB020000173">
    <property type="protein sequence ID" value="KAL3815955.1"/>
    <property type="molecule type" value="Genomic_DNA"/>
</dbReference>
<organism evidence="2 3">
    <name type="scientific">Cyclostephanos tholiformis</name>
    <dbReference type="NCBI Taxonomy" id="382380"/>
    <lineage>
        <taxon>Eukaryota</taxon>
        <taxon>Sar</taxon>
        <taxon>Stramenopiles</taxon>
        <taxon>Ochrophyta</taxon>
        <taxon>Bacillariophyta</taxon>
        <taxon>Coscinodiscophyceae</taxon>
        <taxon>Thalassiosirophycidae</taxon>
        <taxon>Stephanodiscales</taxon>
        <taxon>Stephanodiscaceae</taxon>
        <taxon>Cyclostephanos</taxon>
    </lineage>
</organism>
<comment type="caution">
    <text evidence="2">The sequence shown here is derived from an EMBL/GenBank/DDBJ whole genome shotgun (WGS) entry which is preliminary data.</text>
</comment>
<keyword evidence="3" id="KW-1185">Reference proteome</keyword>
<evidence type="ECO:0000313" key="2">
    <source>
        <dbReference type="EMBL" id="KAL3815955.1"/>
    </source>
</evidence>
<feature type="region of interest" description="Disordered" evidence="1">
    <location>
        <begin position="752"/>
        <end position="776"/>
    </location>
</feature>
<protein>
    <submittedName>
        <fullName evidence="2">Uncharacterized protein</fullName>
    </submittedName>
</protein>
<evidence type="ECO:0000256" key="1">
    <source>
        <dbReference type="SAM" id="MobiDB-lite"/>
    </source>
</evidence>
<feature type="compositionally biased region" description="Low complexity" evidence="1">
    <location>
        <begin position="825"/>
        <end position="835"/>
    </location>
</feature>
<feature type="region of interest" description="Disordered" evidence="1">
    <location>
        <begin position="93"/>
        <end position="112"/>
    </location>
</feature>
<dbReference type="Proteomes" id="UP001530377">
    <property type="component" value="Unassembled WGS sequence"/>
</dbReference>
<gene>
    <name evidence="2" type="ORF">ACHAXA_003576</name>
</gene>
<feature type="compositionally biased region" description="Polar residues" evidence="1">
    <location>
        <begin position="850"/>
        <end position="860"/>
    </location>
</feature>
<dbReference type="AlphaFoldDB" id="A0ABD3RV08"/>
<sequence>MDTPTVVNHSQLYSEFDGSDLHRFGPDMNPPLYHQDVHFSQNRERFEADNTRQIMRQLCLPYHPDASYPSDQSFQRDNQHLPVARHELRQEKLNSASSRMDGRPRSLWRPEASDRFSCPNHYRSGHITNPPFPNPESEYFHQDMRRIEIDDGVNKMARQPYPSYHPEALPRKENLNSAVPRNDGPPRPLCPPEDEICFSNSNHPRPGHYTNPRVPNFKSECFHHDRRRIEIDEKVHTIVRQPYPSYHPEALWRKECLNLVEPRNDCAPRDEDCFGSSNHPRSGPYTSPRIPNPVNDCFHQDRRRQVGVHTMRHYQPEIQHPPDRSIRRDDQHIFRQENINPAASINELRPRSRRCFEDDECCRETSHRVAGRDVNSHNPDPEIECIHQDKKRYKVDDGVHAVNQSYSAYPQVEYSFEHSMVPVVGEPAGDESDTSERPHLLWVPEDKEHLTELHCFIRKYCVFIFSATEKEVGTPRKGRKKALRLGQIGIGCLYCRNNSAVYKLKGSTYFPTCISGIYNATMIIQQRHFPVCPSVSREHLLIYTKLKELTARSASTKEYWISAAKKLGLFDTSSGVFFRSNDNDEASASRVIGAPQDARRPGGPLISLVEPTDKMFATEYSFFIIEQMTTCEFTEADRLGKRKCHILGFPGLACRYCYGCNGSGRFFPLTLKTFSDVSKSIHVLRNHLVKCTKAPSWMAKTVTTLYERHKDEKLTTPFGSQKIFFDLVWRRLHPELPLDVNGEGADDPYEDFSAKAPSRQRVRPSKERGVTKLDASQECDSITNAPFSRVRSPPIIHRGRDDEHRLKRELCKIPKKKYLHFQSNNNMQQNHSHPGMTPPPPPRSLPSPHRQVSTSFSESDVSIAMILANGFGRDSDDKMTESPEALNTEEV</sequence>
<feature type="region of interest" description="Disordered" evidence="1">
    <location>
        <begin position="825"/>
        <end position="891"/>
    </location>
</feature>